<dbReference type="PANTHER" id="PTHR12138">
    <property type="entry name" value="PRIMATE-EXPANDED PROTEIN FAMILY"/>
    <property type="match status" value="1"/>
</dbReference>
<dbReference type="PRINTS" id="PR02045">
    <property type="entry name" value="F138DOMAIN"/>
</dbReference>
<organism evidence="1 2">
    <name type="scientific">Theropithecus gelada</name>
    <name type="common">Gelada baboon</name>
    <dbReference type="NCBI Taxonomy" id="9565"/>
    <lineage>
        <taxon>Eukaryota</taxon>
        <taxon>Metazoa</taxon>
        <taxon>Chordata</taxon>
        <taxon>Craniata</taxon>
        <taxon>Vertebrata</taxon>
        <taxon>Euteleostomi</taxon>
        <taxon>Mammalia</taxon>
        <taxon>Eutheria</taxon>
        <taxon>Euarchontoglires</taxon>
        <taxon>Primates</taxon>
        <taxon>Haplorrhini</taxon>
        <taxon>Catarrhini</taxon>
        <taxon>Cercopithecidae</taxon>
        <taxon>Cercopithecinae</taxon>
        <taxon>Theropithecus</taxon>
    </lineage>
</organism>
<accession>A0A8D2EGA4</accession>
<keyword evidence="2" id="KW-1185">Reference proteome</keyword>
<dbReference type="Proteomes" id="UP000694411">
    <property type="component" value="Chromosome 12"/>
</dbReference>
<dbReference type="Ensembl" id="ENSTGET00000006754.1">
    <property type="protein sequence ID" value="ENSTGEP00000005572.1"/>
    <property type="gene ID" value="ENSTGEG00000004624.1"/>
</dbReference>
<proteinExistence type="predicted"/>
<name>A0A8D2EGA4_THEGE</name>
<reference evidence="1" key="3">
    <citation type="submission" date="2025-09" db="UniProtKB">
        <authorList>
            <consortium name="Ensembl"/>
        </authorList>
    </citation>
    <scope>IDENTIFICATION</scope>
</reference>
<protein>
    <submittedName>
        <fullName evidence="1">Uncharacterized protein</fullName>
    </submittedName>
</protein>
<dbReference type="PANTHER" id="PTHR12138:SF162">
    <property type="entry name" value="CHROMOSOME UNDETERMINED SCAFFOLD_275, WHOLE GENOME SHOTGUN SEQUENCE"/>
    <property type="match status" value="1"/>
</dbReference>
<dbReference type="AlphaFoldDB" id="A0A8D2EGA4"/>
<reference evidence="1" key="1">
    <citation type="submission" date="2018-05" db="EMBL/GenBank/DDBJ databases">
        <title>Whole genome of Theropithecus gelada.</title>
        <authorList>
            <person name="Chiou K.L."/>
            <person name="Snyder-Mackler N."/>
        </authorList>
    </citation>
    <scope>NUCLEOTIDE SEQUENCE [LARGE SCALE GENOMIC DNA]</scope>
</reference>
<evidence type="ECO:0000313" key="1">
    <source>
        <dbReference type="Ensembl" id="ENSTGEP00000005572.1"/>
    </source>
</evidence>
<sequence length="110" mass="12677">MQLIFVFLVETGFRYVGQDGLKFLTSGDPPSSVSQSAGITGMRHRAQPRTYVFNKHQIVLGPKHSKNHQLHKCRILKLSFIFLDYYNSYFMMSKPEIWPLSDPSSMLLSH</sequence>
<evidence type="ECO:0000313" key="2">
    <source>
        <dbReference type="Proteomes" id="UP000694411"/>
    </source>
</evidence>
<reference evidence="1" key="2">
    <citation type="submission" date="2025-08" db="UniProtKB">
        <authorList>
            <consortium name="Ensembl"/>
        </authorList>
    </citation>
    <scope>IDENTIFICATION</scope>
</reference>